<reference evidence="1" key="1">
    <citation type="submission" date="2020-07" db="EMBL/GenBank/DDBJ databases">
        <title>Huge and variable diversity of episymbiotic CPR bacteria and DPANN archaea in groundwater ecosystems.</title>
        <authorList>
            <person name="He C.Y."/>
            <person name="Keren R."/>
            <person name="Whittaker M."/>
            <person name="Farag I.F."/>
            <person name="Doudna J."/>
            <person name="Cate J.H.D."/>
            <person name="Banfield J.F."/>
        </authorList>
    </citation>
    <scope>NUCLEOTIDE SEQUENCE</scope>
    <source>
        <strain evidence="1">NC_groundwater_1370_Ag_S-0.2um_69_93</strain>
    </source>
</reference>
<evidence type="ECO:0008006" key="3">
    <source>
        <dbReference type="Google" id="ProtNLM"/>
    </source>
</evidence>
<dbReference type="EMBL" id="JACQRX010000314">
    <property type="protein sequence ID" value="MBI4252230.1"/>
    <property type="molecule type" value="Genomic_DNA"/>
</dbReference>
<name>A0A932ZX85_UNCTE</name>
<sequence>RMVPLWVLLISYFFLGQIERITRRDVAATLLVAAGGALITAFRI</sequence>
<organism evidence="1 2">
    <name type="scientific">Tectimicrobiota bacterium</name>
    <dbReference type="NCBI Taxonomy" id="2528274"/>
    <lineage>
        <taxon>Bacteria</taxon>
        <taxon>Pseudomonadati</taxon>
        <taxon>Nitrospinota/Tectimicrobiota group</taxon>
        <taxon>Candidatus Tectimicrobiota</taxon>
    </lineage>
</organism>
<protein>
    <recommendedName>
        <fullName evidence="3">EamA family transporter</fullName>
    </recommendedName>
</protein>
<dbReference type="InterPro" id="IPR037185">
    <property type="entry name" value="EmrE-like"/>
</dbReference>
<proteinExistence type="predicted"/>
<evidence type="ECO:0000313" key="2">
    <source>
        <dbReference type="Proteomes" id="UP000752292"/>
    </source>
</evidence>
<dbReference type="AlphaFoldDB" id="A0A932ZX85"/>
<accession>A0A932ZX85</accession>
<comment type="caution">
    <text evidence="1">The sequence shown here is derived from an EMBL/GenBank/DDBJ whole genome shotgun (WGS) entry which is preliminary data.</text>
</comment>
<feature type="non-terminal residue" evidence="1">
    <location>
        <position position="1"/>
    </location>
</feature>
<dbReference type="SUPFAM" id="SSF103481">
    <property type="entry name" value="Multidrug resistance efflux transporter EmrE"/>
    <property type="match status" value="1"/>
</dbReference>
<gene>
    <name evidence="1" type="ORF">HY618_07195</name>
</gene>
<evidence type="ECO:0000313" key="1">
    <source>
        <dbReference type="EMBL" id="MBI4252230.1"/>
    </source>
</evidence>
<dbReference type="Proteomes" id="UP000752292">
    <property type="component" value="Unassembled WGS sequence"/>
</dbReference>